<evidence type="ECO:0000313" key="3">
    <source>
        <dbReference type="Ensembl" id="ENSMICP00000041912.1"/>
    </source>
</evidence>
<name>A0A8C5XVY1_MICMU</name>
<keyword evidence="1" id="KW-0175">Coiled coil</keyword>
<keyword evidence="4" id="KW-1185">Reference proteome</keyword>
<feature type="coiled-coil region" evidence="1">
    <location>
        <begin position="137"/>
        <end position="171"/>
    </location>
</feature>
<dbReference type="AlphaFoldDB" id="A0A8C5XVY1"/>
<proteinExistence type="predicted"/>
<sequence length="315" mass="33728">MEILSGPAPRRRGHFGARPTQLRVCACALALPGPSVCGPAMAGALSLSGVLGLLLVSALPGVLGDRANPDFQAHPGNPAQVGSGATEARRQSPPKDQRERARTGELPLGALYTAAVVAFVLYKCLQQGKDETAVLQEEAGKKQSLQLEQQLAQLTQQVAQTEQHLNNLVIQLDPLFERVTTLAGAQQELLNMKLWTIHQLLQDNKPDKGMEVPEPGKGLGGESGGGGDKVSETGTHLIFPLTEASIPFPEDLCLQEYEEDPVNWSTETWNLATSWEVEQGLRRRCSRAAAKGPNHSPSREGGTTAEGSLKQSLLL</sequence>
<feature type="region of interest" description="Disordered" evidence="2">
    <location>
        <begin position="69"/>
        <end position="104"/>
    </location>
</feature>
<accession>A0A8C5XVY1</accession>
<gene>
    <name evidence="3" type="primary">CCDC107</name>
</gene>
<feature type="compositionally biased region" description="Gly residues" evidence="2">
    <location>
        <begin position="217"/>
        <end position="228"/>
    </location>
</feature>
<evidence type="ECO:0000256" key="2">
    <source>
        <dbReference type="SAM" id="MobiDB-lite"/>
    </source>
</evidence>
<evidence type="ECO:0000256" key="1">
    <source>
        <dbReference type="SAM" id="Coils"/>
    </source>
</evidence>
<protein>
    <submittedName>
        <fullName evidence="3">Coiled-coil domain containing 107</fullName>
    </submittedName>
</protein>
<feature type="compositionally biased region" description="Basic and acidic residues" evidence="2">
    <location>
        <begin position="87"/>
        <end position="103"/>
    </location>
</feature>
<feature type="compositionally biased region" description="Polar residues" evidence="2">
    <location>
        <begin position="305"/>
        <end position="315"/>
    </location>
</feature>
<dbReference type="EMBL" id="ABDC03014786">
    <property type="status" value="NOT_ANNOTATED_CDS"/>
    <property type="molecule type" value="Genomic_DNA"/>
</dbReference>
<feature type="region of interest" description="Disordered" evidence="2">
    <location>
        <begin position="287"/>
        <end position="315"/>
    </location>
</feature>
<dbReference type="Ensembl" id="ENSMICT00000069745.1">
    <property type="protein sequence ID" value="ENSMICP00000041912.1"/>
    <property type="gene ID" value="ENSMICG00000042301.1"/>
</dbReference>
<organism evidence="3 4">
    <name type="scientific">Microcebus murinus</name>
    <name type="common">Gray mouse lemur</name>
    <name type="synonym">Lemur murinus</name>
    <dbReference type="NCBI Taxonomy" id="30608"/>
    <lineage>
        <taxon>Eukaryota</taxon>
        <taxon>Metazoa</taxon>
        <taxon>Chordata</taxon>
        <taxon>Craniata</taxon>
        <taxon>Vertebrata</taxon>
        <taxon>Euteleostomi</taxon>
        <taxon>Mammalia</taxon>
        <taxon>Eutheria</taxon>
        <taxon>Euarchontoglires</taxon>
        <taxon>Primates</taxon>
        <taxon>Strepsirrhini</taxon>
        <taxon>Lemuriformes</taxon>
        <taxon>Cheirogaleidae</taxon>
        <taxon>Microcebus</taxon>
    </lineage>
</organism>
<reference evidence="3" key="3">
    <citation type="submission" date="2025-09" db="UniProtKB">
        <authorList>
            <consortium name="Ensembl"/>
        </authorList>
    </citation>
    <scope>IDENTIFICATION</scope>
</reference>
<dbReference type="GeneTree" id="ENSGT00390000018608"/>
<reference evidence="3" key="2">
    <citation type="submission" date="2025-08" db="UniProtKB">
        <authorList>
            <consortium name="Ensembl"/>
        </authorList>
    </citation>
    <scope>IDENTIFICATION</scope>
</reference>
<dbReference type="PANTHER" id="PTHR37345:SF1">
    <property type="entry name" value="COILED-COIL DOMAIN-CONTAINING PROTEIN 107"/>
    <property type="match status" value="1"/>
</dbReference>
<evidence type="ECO:0000313" key="4">
    <source>
        <dbReference type="Proteomes" id="UP000694394"/>
    </source>
</evidence>
<feature type="region of interest" description="Disordered" evidence="2">
    <location>
        <begin position="206"/>
        <end position="228"/>
    </location>
</feature>
<dbReference type="Proteomes" id="UP000694394">
    <property type="component" value="Chromosome 10"/>
</dbReference>
<dbReference type="InterPro" id="IPR038779">
    <property type="entry name" value="CCDC107"/>
</dbReference>
<dbReference type="PANTHER" id="PTHR37345">
    <property type="entry name" value="COILED-COIL DOMAIN-CONTAINING PROTEIN 107"/>
    <property type="match status" value="1"/>
</dbReference>
<reference evidence="3" key="1">
    <citation type="submission" date="2016-12" db="EMBL/GenBank/DDBJ databases">
        <title>Mouse lemur reference genome and diversity panel.</title>
        <authorList>
            <person name="Harris R."/>
            <person name="Larsen P."/>
            <person name="Liu Y."/>
            <person name="Hughes D.S."/>
            <person name="Murali S."/>
            <person name="Raveendran M."/>
            <person name="Korchina V."/>
            <person name="Wang M."/>
            <person name="Jhangiani S."/>
            <person name="Bandaranaike D."/>
            <person name="Bellair M."/>
            <person name="Blankenburg K."/>
            <person name="Chao H."/>
            <person name="Dahdouli M."/>
            <person name="Dinh H."/>
            <person name="Doddapaneni H."/>
            <person name="English A."/>
            <person name="Firestine M."/>
            <person name="Gnanaolivu R."/>
            <person name="Gross S."/>
            <person name="Hernandez B."/>
            <person name="Javaid M."/>
            <person name="Jayaseelan J."/>
            <person name="Jones J."/>
            <person name="Khan Z."/>
            <person name="Kovar C."/>
            <person name="Kurapati P."/>
            <person name="Le B."/>
            <person name="Lee S."/>
            <person name="Li M."/>
            <person name="Mathew T."/>
            <person name="Narasimhan A."/>
            <person name="Ngo D."/>
            <person name="Nguyen L."/>
            <person name="Okwuonu G."/>
            <person name="Ongeri F."/>
            <person name="Osuji N."/>
            <person name="Pu L.-L."/>
            <person name="Puazo M."/>
            <person name="Quiroz J."/>
            <person name="Raj R."/>
            <person name="Rajbhandari K."/>
            <person name="Reid J.G."/>
            <person name="Santibanez J."/>
            <person name="Sexton D."/>
            <person name="Skinner E."/>
            <person name="Vee V."/>
            <person name="Weissenberger G."/>
            <person name="Wu Y."/>
            <person name="Xin Y."/>
            <person name="Han Y."/>
            <person name="Campbell C."/>
            <person name="Brown A."/>
            <person name="Sullivan B."/>
            <person name="Shelton J."/>
            <person name="Brown S."/>
            <person name="Dudchenko O."/>
            <person name="Machol I."/>
            <person name="Durand N."/>
            <person name="Shamim M."/>
            <person name="Lieberman A."/>
            <person name="Muzny D.M."/>
            <person name="Richards S."/>
            <person name="Yoder A."/>
            <person name="Worley K.C."/>
            <person name="Rogers J."/>
            <person name="Gibbs R.A."/>
        </authorList>
    </citation>
    <scope>NUCLEOTIDE SEQUENCE [LARGE SCALE GENOMIC DNA]</scope>
</reference>